<evidence type="ECO:0000313" key="1">
    <source>
        <dbReference type="EMBL" id="SBP16869.1"/>
    </source>
</evidence>
<reference evidence="1" key="1">
    <citation type="submission" date="2016-05" db="EMBL/GenBank/DDBJ databases">
        <authorList>
            <person name="Lavstsen T."/>
            <person name="Jespersen J.S."/>
        </authorList>
    </citation>
    <scope>NUCLEOTIDE SEQUENCE</scope>
    <source>
        <tissue evidence="1">Brain</tissue>
    </source>
</reference>
<organism evidence="1">
    <name type="scientific">Iconisemion striatum</name>
    <dbReference type="NCBI Taxonomy" id="60296"/>
    <lineage>
        <taxon>Eukaryota</taxon>
        <taxon>Metazoa</taxon>
        <taxon>Chordata</taxon>
        <taxon>Craniata</taxon>
        <taxon>Vertebrata</taxon>
        <taxon>Euteleostomi</taxon>
        <taxon>Actinopterygii</taxon>
        <taxon>Neopterygii</taxon>
        <taxon>Teleostei</taxon>
        <taxon>Neoteleostei</taxon>
        <taxon>Acanthomorphata</taxon>
        <taxon>Ovalentaria</taxon>
        <taxon>Atherinomorphae</taxon>
        <taxon>Cyprinodontiformes</taxon>
        <taxon>Nothobranchiidae</taxon>
        <taxon>Iconisemion</taxon>
    </lineage>
</organism>
<name>A0A1A7XGB4_9TELE</name>
<dbReference type="AlphaFoldDB" id="A0A1A7XGB4"/>
<protein>
    <submittedName>
        <fullName evidence="1">Uncharacterized protein</fullName>
    </submittedName>
</protein>
<feature type="non-terminal residue" evidence="1">
    <location>
        <position position="1"/>
    </location>
</feature>
<accession>A0A1A7XGB4</accession>
<sequence length="109" mass="12337">ALCIHRLAAAAVSMLQTRKNNLIFFFQNKAKGLRVLKEDKSLMEKDGILLKKINPEPIRLQRNQQGKTLTLKITLTRKITLTQRKTSSAVRQSADAPSLTRSLLVFLHV</sequence>
<feature type="non-terminal residue" evidence="1">
    <location>
        <position position="109"/>
    </location>
</feature>
<gene>
    <name evidence="1" type="primary">Nfu_g_1_010581</name>
</gene>
<reference evidence="1" key="2">
    <citation type="submission" date="2016-06" db="EMBL/GenBank/DDBJ databases">
        <title>The genome of a short-lived fish provides insights into sex chromosome evolution and the genetic control of aging.</title>
        <authorList>
            <person name="Reichwald K."/>
            <person name="Felder M."/>
            <person name="Petzold A."/>
            <person name="Koch P."/>
            <person name="Groth M."/>
            <person name="Platzer M."/>
        </authorList>
    </citation>
    <scope>NUCLEOTIDE SEQUENCE</scope>
    <source>
        <tissue evidence="1">Brain</tissue>
    </source>
</reference>
<dbReference type="EMBL" id="HADW01015469">
    <property type="protein sequence ID" value="SBP16869.1"/>
    <property type="molecule type" value="Transcribed_RNA"/>
</dbReference>
<proteinExistence type="predicted"/>